<name>A0A7X6S2P8_9LACO</name>
<evidence type="ECO:0000259" key="3">
    <source>
        <dbReference type="Pfam" id="PF22636"/>
    </source>
</evidence>
<feature type="active site" evidence="1">
    <location>
        <position position="33"/>
    </location>
</feature>
<dbReference type="PANTHER" id="PTHR36934">
    <property type="entry name" value="BLR0278 PROTEIN"/>
    <property type="match status" value="1"/>
</dbReference>
<gene>
    <name evidence="4" type="ORF">HF964_00670</name>
</gene>
<dbReference type="InterPro" id="IPR054485">
    <property type="entry name" value="FlK-like_dom"/>
</dbReference>
<dbReference type="InterPro" id="IPR025540">
    <property type="entry name" value="FlK"/>
</dbReference>
<feature type="domain" description="Fluoroacetyl-CoA-specific thioesterase-like" evidence="3">
    <location>
        <begin position="14"/>
        <end position="116"/>
    </location>
</feature>
<feature type="binding site" evidence="2">
    <location>
        <position position="60"/>
    </location>
    <ligand>
        <name>substrate</name>
    </ligand>
</feature>
<dbReference type="AlphaFoldDB" id="A0A7X6S2P8"/>
<proteinExistence type="predicted"/>
<feature type="binding site" evidence="2">
    <location>
        <position position="111"/>
    </location>
    <ligand>
        <name>substrate</name>
    </ligand>
</feature>
<dbReference type="PANTHER" id="PTHR36934:SF1">
    <property type="entry name" value="THIOESTERASE DOMAIN-CONTAINING PROTEIN"/>
    <property type="match status" value="1"/>
</dbReference>
<keyword evidence="5" id="KW-1185">Reference proteome</keyword>
<evidence type="ECO:0000256" key="1">
    <source>
        <dbReference type="PIRSR" id="PIRSR014972-1"/>
    </source>
</evidence>
<reference evidence="4 5" key="1">
    <citation type="submission" date="2020-04" db="EMBL/GenBank/DDBJ databases">
        <title>MicrobeNet Type strains.</title>
        <authorList>
            <person name="Nicholson A.C."/>
        </authorList>
    </citation>
    <scope>NUCLEOTIDE SEQUENCE [LARGE SCALE GENOMIC DNA]</scope>
    <source>
        <strain evidence="4 5">CCUG 61472</strain>
    </source>
</reference>
<dbReference type="CDD" id="cd03440">
    <property type="entry name" value="hot_dog"/>
    <property type="match status" value="1"/>
</dbReference>
<feature type="active site" evidence="1">
    <location>
        <position position="67"/>
    </location>
</feature>
<dbReference type="Gene3D" id="3.10.129.10">
    <property type="entry name" value="Hotdog Thioesterase"/>
    <property type="match status" value="1"/>
</dbReference>
<dbReference type="RefSeq" id="WP_168721129.1">
    <property type="nucleotide sequence ID" value="NZ_JAAXPN010000001.1"/>
</dbReference>
<accession>A0A7X6S2P8</accession>
<protein>
    <submittedName>
        <fullName evidence="4">Thioesterase family protein</fullName>
    </submittedName>
</protein>
<dbReference type="EMBL" id="JAAXPN010000001">
    <property type="protein sequence ID" value="NKZ23331.1"/>
    <property type="molecule type" value="Genomic_DNA"/>
</dbReference>
<evidence type="ECO:0000313" key="5">
    <source>
        <dbReference type="Proteomes" id="UP000549765"/>
    </source>
</evidence>
<feature type="binding site" evidence="2">
    <location>
        <position position="60"/>
    </location>
    <ligand>
        <name>CoA</name>
        <dbReference type="ChEBI" id="CHEBI:57287"/>
    </ligand>
</feature>
<evidence type="ECO:0000313" key="4">
    <source>
        <dbReference type="EMBL" id="NKZ23331.1"/>
    </source>
</evidence>
<organism evidence="4 5">
    <name type="scientific">Periweissella fabalis</name>
    <dbReference type="NCBI Taxonomy" id="1070421"/>
    <lineage>
        <taxon>Bacteria</taxon>
        <taxon>Bacillati</taxon>
        <taxon>Bacillota</taxon>
        <taxon>Bacilli</taxon>
        <taxon>Lactobacillales</taxon>
        <taxon>Lactobacillaceae</taxon>
        <taxon>Periweissella</taxon>
    </lineage>
</organism>
<dbReference type="Pfam" id="PF22636">
    <property type="entry name" value="FlK"/>
    <property type="match status" value="1"/>
</dbReference>
<comment type="caution">
    <text evidence="4">The sequence shown here is derived from an EMBL/GenBank/DDBJ whole genome shotgun (WGS) entry which is preliminary data.</text>
</comment>
<dbReference type="SUPFAM" id="SSF54637">
    <property type="entry name" value="Thioesterase/thiol ester dehydrase-isomerase"/>
    <property type="match status" value="1"/>
</dbReference>
<dbReference type="InterPro" id="IPR029069">
    <property type="entry name" value="HotDog_dom_sf"/>
</dbReference>
<dbReference type="PIRSF" id="PIRSF014972">
    <property type="entry name" value="FlK"/>
    <property type="match status" value="1"/>
</dbReference>
<evidence type="ECO:0000256" key="2">
    <source>
        <dbReference type="PIRSR" id="PIRSR014972-2"/>
    </source>
</evidence>
<dbReference type="Proteomes" id="UP000549765">
    <property type="component" value="Unassembled WGS sequence"/>
</dbReference>
<sequence length="126" mass="13610">MIAIGTQNKLSLTVTLADTAVTFKSGSLPVLATPRLIALCEEAACQLIESTLENQQTTVGTLINVQHLAASPIGQTVTVTCTLIAHKDRKFQFAIEAIDAQQVVAQGYHERVLVDADKFMKKISDK</sequence>
<feature type="active site" evidence="1">
    <location>
        <position position="41"/>
    </location>
</feature>